<dbReference type="STRING" id="36818.BGK67_25025"/>
<protein>
    <submittedName>
        <fullName evidence="2">Uncharacterized protein</fullName>
    </submittedName>
</protein>
<comment type="caution">
    <text evidence="2">The sequence shown here is derived from an EMBL/GenBank/DDBJ whole genome shotgun (WGS) entry which is preliminary data.</text>
</comment>
<dbReference type="RefSeq" id="WP_069922355.1">
    <property type="nucleotide sequence ID" value="NZ_MEHK01000001.1"/>
</dbReference>
<evidence type="ECO:0000313" key="3">
    <source>
        <dbReference type="Proteomes" id="UP000095705"/>
    </source>
</evidence>
<proteinExistence type="predicted"/>
<keyword evidence="3" id="KW-1185">Reference proteome</keyword>
<feature type="compositionally biased region" description="Basic and acidic residues" evidence="1">
    <location>
        <begin position="76"/>
        <end position="85"/>
    </location>
</feature>
<dbReference type="AlphaFoldDB" id="A0A1E5PXE5"/>
<dbReference type="Proteomes" id="UP000095705">
    <property type="component" value="Unassembled WGS sequence"/>
</dbReference>
<evidence type="ECO:0000256" key="1">
    <source>
        <dbReference type="SAM" id="MobiDB-lite"/>
    </source>
</evidence>
<organism evidence="2 3">
    <name type="scientific">Streptomyces subrutilus</name>
    <dbReference type="NCBI Taxonomy" id="36818"/>
    <lineage>
        <taxon>Bacteria</taxon>
        <taxon>Bacillati</taxon>
        <taxon>Actinomycetota</taxon>
        <taxon>Actinomycetes</taxon>
        <taxon>Kitasatosporales</taxon>
        <taxon>Streptomycetaceae</taxon>
        <taxon>Streptomyces</taxon>
    </lineage>
</organism>
<feature type="region of interest" description="Disordered" evidence="1">
    <location>
        <begin position="58"/>
        <end position="85"/>
    </location>
</feature>
<dbReference type="OrthoDB" id="4259220at2"/>
<sequence length="85" mass="8933">MSHEVVPETHRQTGQSGQAAHEEALQESAVPAAGGAPKGLLQQMEELMAALNADLSRLDADLQSSTDRAPGTPAPEGERPSYRSP</sequence>
<gene>
    <name evidence="2" type="ORF">BGK67_25025</name>
</gene>
<reference evidence="2 3" key="1">
    <citation type="submission" date="2016-08" db="EMBL/GenBank/DDBJ databases">
        <title>The complete genome of Streptomyces subrutilus 10-1-1.</title>
        <authorList>
            <person name="Chen X."/>
        </authorList>
    </citation>
    <scope>NUCLEOTIDE SEQUENCE [LARGE SCALE GENOMIC DNA]</scope>
    <source>
        <strain evidence="2 3">10-1-1</strain>
    </source>
</reference>
<name>A0A1E5PXE5_9ACTN</name>
<feature type="compositionally biased region" description="Basic and acidic residues" evidence="1">
    <location>
        <begin position="1"/>
        <end position="11"/>
    </location>
</feature>
<evidence type="ECO:0000313" key="2">
    <source>
        <dbReference type="EMBL" id="OEJ34161.1"/>
    </source>
</evidence>
<dbReference type="EMBL" id="MEHK01000001">
    <property type="protein sequence ID" value="OEJ34161.1"/>
    <property type="molecule type" value="Genomic_DNA"/>
</dbReference>
<feature type="region of interest" description="Disordered" evidence="1">
    <location>
        <begin position="1"/>
        <end position="38"/>
    </location>
</feature>
<accession>A0A1E5PXE5</accession>